<keyword evidence="5" id="KW-1185">Reference proteome</keyword>
<protein>
    <submittedName>
        <fullName evidence="4">Predicted ATPase</fullName>
    </submittedName>
</protein>
<keyword evidence="1" id="KW-0742">SOS response</keyword>
<dbReference type="InterPro" id="IPR027417">
    <property type="entry name" value="P-loop_NTPase"/>
</dbReference>
<dbReference type="OrthoDB" id="104167at2"/>
<evidence type="ECO:0000256" key="1">
    <source>
        <dbReference type="ARBA" id="ARBA00023236"/>
    </source>
</evidence>
<dbReference type="InterPro" id="IPR003959">
    <property type="entry name" value="ATPase_AAA_core"/>
</dbReference>
<dbReference type="GO" id="GO:0009432">
    <property type="term" value="P:SOS response"/>
    <property type="evidence" value="ECO:0007669"/>
    <property type="project" value="UniProtKB-KW"/>
</dbReference>
<dbReference type="GO" id="GO:0005524">
    <property type="term" value="F:ATP binding"/>
    <property type="evidence" value="ECO:0007669"/>
    <property type="project" value="InterPro"/>
</dbReference>
<feature type="region of interest" description="Disordered" evidence="2">
    <location>
        <begin position="384"/>
        <end position="405"/>
    </location>
</feature>
<dbReference type="RefSeq" id="WP_093716482.1">
    <property type="nucleotide sequence ID" value="NZ_FONG01000020.1"/>
</dbReference>
<accession>A0A1I2K3S0</accession>
<dbReference type="EMBL" id="FONG01000020">
    <property type="protein sequence ID" value="SFF59847.1"/>
    <property type="molecule type" value="Genomic_DNA"/>
</dbReference>
<dbReference type="PANTHER" id="PTHR32182:SF22">
    <property type="entry name" value="ATP-DEPENDENT ENDONUCLEASE, OLD FAMILY-RELATED"/>
    <property type="match status" value="1"/>
</dbReference>
<evidence type="ECO:0000313" key="4">
    <source>
        <dbReference type="EMBL" id="SFF59847.1"/>
    </source>
</evidence>
<dbReference type="SUPFAM" id="SSF52540">
    <property type="entry name" value="P-loop containing nucleoside triphosphate hydrolases"/>
    <property type="match status" value="1"/>
</dbReference>
<dbReference type="STRING" id="380248.SAMN05216251_120148"/>
<dbReference type="GO" id="GO:0006302">
    <property type="term" value="P:double-strand break repair"/>
    <property type="evidence" value="ECO:0007669"/>
    <property type="project" value="TreeGrafter"/>
</dbReference>
<dbReference type="PANTHER" id="PTHR32182">
    <property type="entry name" value="DNA REPLICATION AND REPAIR PROTEIN RECF"/>
    <property type="match status" value="1"/>
</dbReference>
<name>A0A1I2K3S0_9ACTN</name>
<evidence type="ECO:0000259" key="3">
    <source>
        <dbReference type="Pfam" id="PF13304"/>
    </source>
</evidence>
<feature type="domain" description="ATPase AAA-type core" evidence="3">
    <location>
        <begin position="254"/>
        <end position="338"/>
    </location>
</feature>
<dbReference type="AlphaFoldDB" id="A0A1I2K3S0"/>
<dbReference type="Pfam" id="PF13304">
    <property type="entry name" value="AAA_21"/>
    <property type="match status" value="2"/>
</dbReference>
<dbReference type="GO" id="GO:0016887">
    <property type="term" value="F:ATP hydrolysis activity"/>
    <property type="evidence" value="ECO:0007669"/>
    <property type="project" value="InterPro"/>
</dbReference>
<dbReference type="Gene3D" id="3.40.50.300">
    <property type="entry name" value="P-loop containing nucleotide triphosphate hydrolases"/>
    <property type="match status" value="2"/>
</dbReference>
<organism evidence="4 5">
    <name type="scientific">Actinacidiphila alni</name>
    <dbReference type="NCBI Taxonomy" id="380248"/>
    <lineage>
        <taxon>Bacteria</taxon>
        <taxon>Bacillati</taxon>
        <taxon>Actinomycetota</taxon>
        <taxon>Actinomycetes</taxon>
        <taxon>Kitasatosporales</taxon>
        <taxon>Streptomycetaceae</taxon>
        <taxon>Actinacidiphila</taxon>
    </lineage>
</organism>
<dbReference type="PIRSF" id="PIRSF029347">
    <property type="entry name" value="RecF"/>
    <property type="match status" value="1"/>
</dbReference>
<feature type="domain" description="ATPase AAA-type core" evidence="3">
    <location>
        <begin position="29"/>
        <end position="67"/>
    </location>
</feature>
<gene>
    <name evidence="4" type="ORF">SAMN05216251_120148</name>
</gene>
<keyword evidence="1" id="KW-0227">DNA damage</keyword>
<dbReference type="GO" id="GO:0000731">
    <property type="term" value="P:DNA synthesis involved in DNA repair"/>
    <property type="evidence" value="ECO:0007669"/>
    <property type="project" value="TreeGrafter"/>
</dbReference>
<proteinExistence type="predicted"/>
<sequence>MQDTSFALTRVRLRQYRSIPEADVTLGPLTFLVGPNGSGKSNFLDALRLVSESLRTSLDEALERRGGIAQVRRRAAGHPTRFSVDLDFRGPHGHGAYGIQVAAVRGGGFRIVREHCTVRPRPGDGARTAPAEAGYRVDNGVLTSATVSGMPAVDGRRLLLADLAGRKPFRQVHDGLADIGVFTLNPEAMRRPRTPGSGDLLSRDGSDIAAILHRLGRSARGREDKLRIESYLRQIVPGVHGVARRTQGGREFVEFTQDVPGAGTPWRFAAPAVSDGTLRALGVLTSLFTPAGGAYSTVAIEEPETALHPTAAGALLGALRDAADRRQVVVTSHSADVLDAEDVDPAELLAVRAPGGRTVIAPLDAPATFALRAELHTPGQLLRTDQLLPHPSPAPSSSPSVRPLG</sequence>
<evidence type="ECO:0000313" key="5">
    <source>
        <dbReference type="Proteomes" id="UP000199323"/>
    </source>
</evidence>
<dbReference type="InterPro" id="IPR014555">
    <property type="entry name" value="RecF-like"/>
</dbReference>
<dbReference type="Proteomes" id="UP000199323">
    <property type="component" value="Unassembled WGS sequence"/>
</dbReference>
<evidence type="ECO:0000256" key="2">
    <source>
        <dbReference type="SAM" id="MobiDB-lite"/>
    </source>
</evidence>
<reference evidence="4 5" key="1">
    <citation type="submission" date="2016-10" db="EMBL/GenBank/DDBJ databases">
        <authorList>
            <person name="de Groot N.N."/>
        </authorList>
    </citation>
    <scope>NUCLEOTIDE SEQUENCE [LARGE SCALE GENOMIC DNA]</scope>
    <source>
        <strain evidence="4 5">CGMCC 4.3510</strain>
    </source>
</reference>